<name>A0ABT0M444_9RHOB</name>
<reference evidence="2 3" key="1">
    <citation type="submission" date="2022-05" db="EMBL/GenBank/DDBJ databases">
        <title>Seasonal and diel survey of microbial diversity of the Tyrrhenian coast.</title>
        <authorList>
            <person name="Gattoni G."/>
            <person name="Corral P."/>
        </authorList>
    </citation>
    <scope>NUCLEOTIDE SEQUENCE [LARGE SCALE GENOMIC DNA]</scope>
    <source>
        <strain evidence="2 3">V10</strain>
    </source>
</reference>
<protein>
    <submittedName>
        <fullName evidence="2">DUF4177 domain-containing protein</fullName>
    </submittedName>
</protein>
<organism evidence="2 3">
    <name type="scientific">Roseinatronobacter domitianus</name>
    <dbReference type="NCBI Taxonomy" id="2940293"/>
    <lineage>
        <taxon>Bacteria</taxon>
        <taxon>Pseudomonadati</taxon>
        <taxon>Pseudomonadota</taxon>
        <taxon>Alphaproteobacteria</taxon>
        <taxon>Rhodobacterales</taxon>
        <taxon>Paracoccaceae</taxon>
        <taxon>Roseinatronobacter</taxon>
    </lineage>
</organism>
<accession>A0ABT0M444</accession>
<feature type="region of interest" description="Disordered" evidence="1">
    <location>
        <begin position="87"/>
        <end position="138"/>
    </location>
</feature>
<gene>
    <name evidence="2" type="ORF">M3N55_12920</name>
</gene>
<evidence type="ECO:0000256" key="1">
    <source>
        <dbReference type="SAM" id="MobiDB-lite"/>
    </source>
</evidence>
<evidence type="ECO:0000313" key="2">
    <source>
        <dbReference type="EMBL" id="MCL1629632.1"/>
    </source>
</evidence>
<dbReference type="Proteomes" id="UP001202550">
    <property type="component" value="Unassembled WGS sequence"/>
</dbReference>
<dbReference type="RefSeq" id="WP_249059743.1">
    <property type="nucleotide sequence ID" value="NZ_JALZWP010000014.1"/>
</dbReference>
<sequence>MESYEYLVVPAPRKGAKAKGLKSPADRYAHQMTLLLNDLAAEGWEYWRADTLASEERKGLMGTTSVSHELLIFRRLSAAALATQMPAQGYDPAPADPKISDYPPAGDYPEQSRPEPQLGRPENYYDDQSPRLTASRHE</sequence>
<comment type="caution">
    <text evidence="2">The sequence shown here is derived from an EMBL/GenBank/DDBJ whole genome shotgun (WGS) entry which is preliminary data.</text>
</comment>
<dbReference type="EMBL" id="JALZWP010000014">
    <property type="protein sequence ID" value="MCL1629632.1"/>
    <property type="molecule type" value="Genomic_DNA"/>
</dbReference>
<evidence type="ECO:0000313" key="3">
    <source>
        <dbReference type="Proteomes" id="UP001202550"/>
    </source>
</evidence>
<proteinExistence type="predicted"/>
<keyword evidence="3" id="KW-1185">Reference proteome</keyword>